<dbReference type="PANTHER" id="PTHR47660:SF2">
    <property type="entry name" value="TRANSCRIPTION FACTOR WITH C2H2 AND ZN(2)-CYS(6) DNA BINDING DOMAIN (EUROFUNG)"/>
    <property type="match status" value="1"/>
</dbReference>
<keyword evidence="1" id="KW-0479">Metal-binding</keyword>
<keyword evidence="8" id="KW-1185">Reference proteome</keyword>
<evidence type="ECO:0000313" key="7">
    <source>
        <dbReference type="EMBL" id="KAJ9626696.1"/>
    </source>
</evidence>
<dbReference type="GO" id="GO:0006351">
    <property type="term" value="P:DNA-templated transcription"/>
    <property type="evidence" value="ECO:0007669"/>
    <property type="project" value="InterPro"/>
</dbReference>
<keyword evidence="3" id="KW-0805">Transcription regulation</keyword>
<gene>
    <name evidence="7" type="ORF">H2204_009966</name>
</gene>
<sequence length="816" mass="92178">MELDMACADINGERPQQDQHSRHFTDLGQKYHEMSHLFKNVWQKRLLSQTSADSRKTKMGFEAAEERVHTVFIVETEVPQYSKSPSNCIRATDSAQQDSIDTEEPVSTHLLEPDVLLEAQPETRVPDTSNSLGWDDGQTNSLSSAHDLHGLDWTRSIDDALIGTSDSVIDPSNQIPLVDFDWIFSINDEELPGAVTDFYTPQLHDPSPIRAKLQYANVDSEGCQTPVPASHPSTDLNSPGLREVWPIAWLEESAQSSGFPVLGEPELSNQKSANFYQIRPIDSNARESMIEVLSLPTKQTLWKPTSLANFLESRHIDQCIDMYFAHFDKVSQFSATDHLLRKTARESTISFIHRPTFNPSEDLIVTLAMACIGLCYTGLRGANAFANLLSEYLRRLLIFMGESDPVFLRTEVYVKSQLLQCIHGVASGNKRLFEFSRSQRSFLVSQCKYMGLFANQPWFDNLQKPLEERWRSWAAQEARTRLAWAVFEFDMTGGHMHNTAPCLSLADVQLNLPCSIDHWTASSPQACAALTPWSASFPQGPSLHKVLLDIKTPHANLDVDDEPTDRHHKLIIAFHLVRDLYSISQLCGSPISSLTQGTVDFEKSRSNLLSTLESQLEPLSIQSMFKGPSELAILMHRTLLTRTAMVFGMGLMPTWLYSLLCEETSAQARGKLRAWTLDDPSRARRVMYQCAQILTAVRTFPCNLHYEPYSVFHAGLTIWSLIDILPGESIAGETRHLQIDRIQGDDREIDALIDDWIQNKTPAAVGIHEIPDLWGFESRRQLLYQISQMLRRMRAFGLARSFLNVILGLLKSSKNW</sequence>
<dbReference type="Proteomes" id="UP001172681">
    <property type="component" value="Unassembled WGS sequence"/>
</dbReference>
<dbReference type="Pfam" id="PF04082">
    <property type="entry name" value="Fungal_trans"/>
    <property type="match status" value="1"/>
</dbReference>
<keyword evidence="4" id="KW-0804">Transcription</keyword>
<feature type="domain" description="Xylanolytic transcriptional activator regulatory" evidence="6">
    <location>
        <begin position="349"/>
        <end position="524"/>
    </location>
</feature>
<dbReference type="PANTHER" id="PTHR47660">
    <property type="entry name" value="TRANSCRIPTION FACTOR WITH C2H2 AND ZN(2)-CYS(6) DNA BINDING DOMAIN (EUROFUNG)-RELATED-RELATED"/>
    <property type="match status" value="1"/>
</dbReference>
<protein>
    <recommendedName>
        <fullName evidence="6">Xylanolytic transcriptional activator regulatory domain-containing protein</fullName>
    </recommendedName>
</protein>
<dbReference type="AlphaFoldDB" id="A0AA39CUL1"/>
<evidence type="ECO:0000256" key="3">
    <source>
        <dbReference type="ARBA" id="ARBA00023015"/>
    </source>
</evidence>
<dbReference type="CDD" id="cd12148">
    <property type="entry name" value="fungal_TF_MHR"/>
    <property type="match status" value="1"/>
</dbReference>
<reference evidence="7" key="1">
    <citation type="submission" date="2022-10" db="EMBL/GenBank/DDBJ databases">
        <title>Culturing micro-colonial fungi from biological soil crusts in the Mojave desert and describing Neophaeococcomyces mojavensis, and introducing the new genera and species Taxawa tesnikishii.</title>
        <authorList>
            <person name="Kurbessoian T."/>
            <person name="Stajich J.E."/>
        </authorList>
    </citation>
    <scope>NUCLEOTIDE SEQUENCE</scope>
    <source>
        <strain evidence="7">TK_35</strain>
    </source>
</reference>
<evidence type="ECO:0000313" key="8">
    <source>
        <dbReference type="Proteomes" id="UP001172681"/>
    </source>
</evidence>
<evidence type="ECO:0000256" key="4">
    <source>
        <dbReference type="ARBA" id="ARBA00023163"/>
    </source>
</evidence>
<evidence type="ECO:0000259" key="6">
    <source>
        <dbReference type="Pfam" id="PF04082"/>
    </source>
</evidence>
<evidence type="ECO:0000256" key="2">
    <source>
        <dbReference type="ARBA" id="ARBA00022833"/>
    </source>
</evidence>
<evidence type="ECO:0000256" key="1">
    <source>
        <dbReference type="ARBA" id="ARBA00022723"/>
    </source>
</evidence>
<dbReference type="GO" id="GO:0008270">
    <property type="term" value="F:zinc ion binding"/>
    <property type="evidence" value="ECO:0007669"/>
    <property type="project" value="InterPro"/>
</dbReference>
<keyword evidence="2" id="KW-0862">Zinc</keyword>
<proteinExistence type="predicted"/>
<evidence type="ECO:0000256" key="5">
    <source>
        <dbReference type="ARBA" id="ARBA00023242"/>
    </source>
</evidence>
<comment type="caution">
    <text evidence="7">The sequence shown here is derived from an EMBL/GenBank/DDBJ whole genome shotgun (WGS) entry which is preliminary data.</text>
</comment>
<keyword evidence="5" id="KW-0539">Nucleus</keyword>
<accession>A0AA39CUL1</accession>
<organism evidence="7 8">
    <name type="scientific">Knufia peltigerae</name>
    <dbReference type="NCBI Taxonomy" id="1002370"/>
    <lineage>
        <taxon>Eukaryota</taxon>
        <taxon>Fungi</taxon>
        <taxon>Dikarya</taxon>
        <taxon>Ascomycota</taxon>
        <taxon>Pezizomycotina</taxon>
        <taxon>Eurotiomycetes</taxon>
        <taxon>Chaetothyriomycetidae</taxon>
        <taxon>Chaetothyriales</taxon>
        <taxon>Trichomeriaceae</taxon>
        <taxon>Knufia</taxon>
    </lineage>
</organism>
<dbReference type="InterPro" id="IPR007219">
    <property type="entry name" value="XnlR_reg_dom"/>
</dbReference>
<dbReference type="EMBL" id="JAPDRN010000081">
    <property type="protein sequence ID" value="KAJ9626696.1"/>
    <property type="molecule type" value="Genomic_DNA"/>
</dbReference>
<dbReference type="GO" id="GO:0003677">
    <property type="term" value="F:DNA binding"/>
    <property type="evidence" value="ECO:0007669"/>
    <property type="project" value="InterPro"/>
</dbReference>
<name>A0AA39CUL1_9EURO</name>